<protein>
    <recommendedName>
        <fullName evidence="3">Terminase</fullName>
    </recommendedName>
</protein>
<name>A0ABR7JKL4_9FIRM</name>
<proteinExistence type="predicted"/>
<gene>
    <name evidence="1" type="ORF">H8923_01770</name>
</gene>
<accession>A0ABR7JKL4</accession>
<keyword evidence="2" id="KW-1185">Reference proteome</keyword>
<dbReference type="EMBL" id="JACRWE010000001">
    <property type="protein sequence ID" value="MBC5995476.1"/>
    <property type="molecule type" value="Genomic_DNA"/>
</dbReference>
<evidence type="ECO:0008006" key="3">
    <source>
        <dbReference type="Google" id="ProtNLM"/>
    </source>
</evidence>
<dbReference type="Proteomes" id="UP000609849">
    <property type="component" value="Unassembled WGS sequence"/>
</dbReference>
<dbReference type="RefSeq" id="WP_153925229.1">
    <property type="nucleotide sequence ID" value="NZ_JACRWE010000001.1"/>
</dbReference>
<evidence type="ECO:0000313" key="2">
    <source>
        <dbReference type="Proteomes" id="UP000609849"/>
    </source>
</evidence>
<reference evidence="1 2" key="1">
    <citation type="submission" date="2020-08" db="EMBL/GenBank/DDBJ databases">
        <authorList>
            <person name="Liu C."/>
            <person name="Sun Q."/>
        </authorList>
    </citation>
    <scope>NUCLEOTIDE SEQUENCE [LARGE SCALE GENOMIC DNA]</scope>
    <source>
        <strain evidence="1 2">NSJ-18</strain>
    </source>
</reference>
<comment type="caution">
    <text evidence="1">The sequence shown here is derived from an EMBL/GenBank/DDBJ whole genome shotgun (WGS) entry which is preliminary data.</text>
</comment>
<organism evidence="1 2">
    <name type="scientific">Romboutsia faecis</name>
    <dbReference type="NCBI Taxonomy" id="2764597"/>
    <lineage>
        <taxon>Bacteria</taxon>
        <taxon>Bacillati</taxon>
        <taxon>Bacillota</taxon>
        <taxon>Clostridia</taxon>
        <taxon>Peptostreptococcales</taxon>
        <taxon>Peptostreptococcaceae</taxon>
        <taxon>Romboutsia</taxon>
    </lineage>
</organism>
<sequence length="147" mass="16858">MNNFYSRRSAENYEMTERLKEFNNNNLSLKTPHLKIKDKSWKKKFKFYTELLSTSGLLSDLDLGVLGNLISTELMLERLQVQLLDEGIGIVEQSKLLNSYQKLLSSYNTLCSTVGLGVKNRGQILKNQEKKIEEDNDPLLQILSGDK</sequence>
<evidence type="ECO:0000313" key="1">
    <source>
        <dbReference type="EMBL" id="MBC5995476.1"/>
    </source>
</evidence>